<dbReference type="GO" id="GO:0004312">
    <property type="term" value="F:fatty acid synthase activity"/>
    <property type="evidence" value="ECO:0007669"/>
    <property type="project" value="UniProtKB-EC"/>
</dbReference>
<dbReference type="InterPro" id="IPR002347">
    <property type="entry name" value="SDR_fam"/>
</dbReference>
<dbReference type="SMART" id="SM00823">
    <property type="entry name" value="PKS_PP"/>
    <property type="match status" value="1"/>
</dbReference>
<dbReference type="InterPro" id="IPR020904">
    <property type="entry name" value="Sc_DH/Rdtase_CS"/>
</dbReference>
<proteinExistence type="predicted"/>
<dbReference type="Gene3D" id="3.40.50.12780">
    <property type="entry name" value="N-terminal domain of ligase-like"/>
    <property type="match status" value="1"/>
</dbReference>
<dbReference type="Gene3D" id="3.40.50.720">
    <property type="entry name" value="NAD(P)-binding Rossmann-like Domain"/>
    <property type="match status" value="2"/>
</dbReference>
<dbReference type="Pfam" id="PF07993">
    <property type="entry name" value="NAD_binding_4"/>
    <property type="match status" value="1"/>
</dbReference>
<reference evidence="8 9" key="1">
    <citation type="submission" date="2024-03" db="EMBL/GenBank/DDBJ databases">
        <title>The genome assembly and annotation of the cricket Gryllus longicercus Weissman &amp; Gray.</title>
        <authorList>
            <person name="Szrajer S."/>
            <person name="Gray D."/>
            <person name="Ylla G."/>
        </authorList>
    </citation>
    <scope>NUCLEOTIDE SEQUENCE [LARGE SCALE GENOMIC DNA]</scope>
    <source>
        <strain evidence="8">DAG 2021-001</strain>
        <tissue evidence="8">Whole body minus gut</tissue>
    </source>
</reference>
<dbReference type="InterPro" id="IPR013120">
    <property type="entry name" value="FAR_NAD-bd"/>
</dbReference>
<dbReference type="GO" id="GO:0016616">
    <property type="term" value="F:oxidoreductase activity, acting on the CH-OH group of donors, NAD or NADP as acceptor"/>
    <property type="evidence" value="ECO:0007669"/>
    <property type="project" value="UniProtKB-ARBA"/>
</dbReference>
<dbReference type="Pfam" id="PF00106">
    <property type="entry name" value="adh_short"/>
    <property type="match status" value="1"/>
</dbReference>
<dbReference type="PANTHER" id="PTHR44845">
    <property type="entry name" value="CARRIER DOMAIN-CONTAINING PROTEIN"/>
    <property type="match status" value="1"/>
</dbReference>
<evidence type="ECO:0000259" key="7">
    <source>
        <dbReference type="PROSITE" id="PS50075"/>
    </source>
</evidence>
<dbReference type="EC" id="2.3.1.85" evidence="1"/>
<evidence type="ECO:0000256" key="5">
    <source>
        <dbReference type="ARBA" id="ARBA00023002"/>
    </source>
</evidence>
<dbReference type="InterPro" id="IPR042099">
    <property type="entry name" value="ANL_N_sf"/>
</dbReference>
<dbReference type="FunFam" id="1.10.1200.10:FF:000005">
    <property type="entry name" value="Nonribosomal peptide synthetase 1"/>
    <property type="match status" value="1"/>
</dbReference>
<dbReference type="SUPFAM" id="SSF51735">
    <property type="entry name" value="NAD(P)-binding Rossmann-fold domains"/>
    <property type="match status" value="2"/>
</dbReference>
<dbReference type="PRINTS" id="PR00081">
    <property type="entry name" value="GDHRDH"/>
</dbReference>
<dbReference type="Pfam" id="PF00501">
    <property type="entry name" value="AMP-binding"/>
    <property type="match status" value="1"/>
</dbReference>
<dbReference type="SUPFAM" id="SSF56801">
    <property type="entry name" value="Acetyl-CoA synthetase-like"/>
    <property type="match status" value="1"/>
</dbReference>
<dbReference type="Pfam" id="PF00550">
    <property type="entry name" value="PP-binding"/>
    <property type="match status" value="1"/>
</dbReference>
<evidence type="ECO:0000313" key="8">
    <source>
        <dbReference type="EMBL" id="KAK7873451.1"/>
    </source>
</evidence>
<evidence type="ECO:0000313" key="9">
    <source>
        <dbReference type="Proteomes" id="UP001378592"/>
    </source>
</evidence>
<dbReference type="Pfam" id="PF13193">
    <property type="entry name" value="AMP-binding_C"/>
    <property type="match status" value="1"/>
</dbReference>
<feature type="domain" description="Carrier" evidence="7">
    <location>
        <begin position="551"/>
        <end position="626"/>
    </location>
</feature>
<keyword evidence="9" id="KW-1185">Reference proteome</keyword>
<name>A0AAN9ZFE4_9ORTH</name>
<dbReference type="InterPro" id="IPR025110">
    <property type="entry name" value="AMP-bd_C"/>
</dbReference>
<dbReference type="PROSITE" id="PS00012">
    <property type="entry name" value="PHOSPHOPANTETHEINE"/>
    <property type="match status" value="1"/>
</dbReference>
<evidence type="ECO:0000256" key="6">
    <source>
        <dbReference type="ARBA" id="ARBA00044883"/>
    </source>
</evidence>
<dbReference type="InterPro" id="IPR009081">
    <property type="entry name" value="PP-bd_ACP"/>
</dbReference>
<comment type="caution">
    <text evidence="8">The sequence shown here is derived from an EMBL/GenBank/DDBJ whole genome shotgun (WGS) entry which is preliminary data.</text>
</comment>
<organism evidence="8 9">
    <name type="scientific">Gryllus longicercus</name>
    <dbReference type="NCBI Taxonomy" id="2509291"/>
    <lineage>
        <taxon>Eukaryota</taxon>
        <taxon>Metazoa</taxon>
        <taxon>Ecdysozoa</taxon>
        <taxon>Arthropoda</taxon>
        <taxon>Hexapoda</taxon>
        <taxon>Insecta</taxon>
        <taxon>Pterygota</taxon>
        <taxon>Neoptera</taxon>
        <taxon>Polyneoptera</taxon>
        <taxon>Orthoptera</taxon>
        <taxon>Ensifera</taxon>
        <taxon>Gryllidea</taxon>
        <taxon>Grylloidea</taxon>
        <taxon>Gryllidae</taxon>
        <taxon>Gryllinae</taxon>
        <taxon>Gryllus</taxon>
    </lineage>
</organism>
<comment type="catalytic activity">
    <reaction evidence="6">
        <text>acetyl-CoA + n malonyl-CoA + 2n NADPH + 2n H(+) = a long-chain fatty acid + (n+1) CoA + n CO2 + 2n NADP(+).</text>
        <dbReference type="EC" id="2.3.1.85"/>
    </reaction>
</comment>
<dbReference type="Proteomes" id="UP001378592">
    <property type="component" value="Unassembled WGS sequence"/>
</dbReference>
<evidence type="ECO:0000256" key="2">
    <source>
        <dbReference type="ARBA" id="ARBA00018769"/>
    </source>
</evidence>
<dbReference type="InterPro" id="IPR000873">
    <property type="entry name" value="AMP-dep_synth/lig_dom"/>
</dbReference>
<keyword evidence="5" id="KW-0560">Oxidoreductase</keyword>
<dbReference type="InterPro" id="IPR020806">
    <property type="entry name" value="PKS_PP-bd"/>
</dbReference>
<dbReference type="Gene3D" id="3.30.300.30">
    <property type="match status" value="1"/>
</dbReference>
<dbReference type="PROSITE" id="PS50075">
    <property type="entry name" value="CARRIER"/>
    <property type="match status" value="1"/>
</dbReference>
<evidence type="ECO:0000256" key="3">
    <source>
        <dbReference type="ARBA" id="ARBA00022450"/>
    </source>
</evidence>
<dbReference type="InterPro" id="IPR036291">
    <property type="entry name" value="NAD(P)-bd_dom_sf"/>
</dbReference>
<dbReference type="PANTHER" id="PTHR44845:SF6">
    <property type="entry name" value="BETA-ALANINE-ACTIVATING ENZYME"/>
    <property type="match status" value="1"/>
</dbReference>
<accession>A0AAN9ZFE4</accession>
<dbReference type="InterPro" id="IPR057326">
    <property type="entry name" value="KR_dom"/>
</dbReference>
<evidence type="ECO:0000256" key="4">
    <source>
        <dbReference type="ARBA" id="ARBA00022553"/>
    </source>
</evidence>
<dbReference type="CDD" id="cd05235">
    <property type="entry name" value="SDR_e1"/>
    <property type="match status" value="1"/>
</dbReference>
<dbReference type="CDD" id="cd05930">
    <property type="entry name" value="A_NRPS"/>
    <property type="match status" value="1"/>
</dbReference>
<dbReference type="InterPro" id="IPR036736">
    <property type="entry name" value="ACP-like_sf"/>
</dbReference>
<keyword evidence="4" id="KW-0597">Phosphoprotein</keyword>
<dbReference type="InterPro" id="IPR006162">
    <property type="entry name" value="Ppantetheine_attach_site"/>
</dbReference>
<dbReference type="GO" id="GO:0031177">
    <property type="term" value="F:phosphopantetheine binding"/>
    <property type="evidence" value="ECO:0007669"/>
    <property type="project" value="InterPro"/>
</dbReference>
<dbReference type="NCBIfam" id="TIGR01746">
    <property type="entry name" value="Thioester-redct"/>
    <property type="match status" value="1"/>
</dbReference>
<dbReference type="Gene3D" id="1.10.1200.10">
    <property type="entry name" value="ACP-like"/>
    <property type="match status" value="1"/>
</dbReference>
<dbReference type="FunFam" id="3.40.50.720:FF:000047">
    <property type="entry name" value="NADP-dependent L-serine/L-allo-threonine dehydrogenase"/>
    <property type="match status" value="1"/>
</dbReference>
<dbReference type="SMART" id="SM00822">
    <property type="entry name" value="PKS_KR"/>
    <property type="match status" value="1"/>
</dbReference>
<sequence>MAGPTAAGAPYWSPRLARSRRMVNPVKMDDYDKQGCLHDMFAKQALATPNATAIVTHDGRKMTFEELNNVTDILALHLRHLGVKRNTVVGILMDRCLEYAISYIAILKAGGAYLPLEISYPQSLLQSVLQDAEPVAVCTKKLFTERLNNHMEKNKIIIMENDWIEEISKNEPISEPVEVGLDDMAYTVYSSGTTGKPKGIQCPHRGAVFSYHWRHISYPYKPDDREACNIFFVWEMLRPLLKGIPLYIVPDDVIYDPPRLVTFLKENKITRMLFTPSLLQALLDFKGLELEKAFQSMRQIWFCGEVLTTLLKERISKLLPKIQLVNLYSVSECHDLACADLSDMVEYEQRKFCPVGKVLPGVHIIIMDEELNIQPVGAPGEIYVGGPTLAIGYLNRPEVTAQRFIARPDHVPAHVGERLYRTGDWGYMLSDGNLEICGRCDSMVKIRGYSIELQAVETALLDLTMVNTGCVLALGDEGSEKILVAYIVPEGKTSRKEVRAALKRKLPFYMIPSKFVFLNSIPIVEASGKLDKSALPKIDASENSGIDPQDLPSTPMEHEIAKIWCKVLRLPAVDVQESFFDLGGHSLLATRLLSEMNEHLALNLVLTDLFSHPTIQSMASFIEDPVMANGGEHVHLDLEAEVDRHDQGKTLMDIRLRAFWRSFQLSNKWRRDKILLTGVTGYVGAFLLKELLTTTKATVYCLVRQSPGLTPQDRVIRSLRDFGIFGISEDAEELEKKIEWRVVPIKGDITLVNLGMTEDDYAYLSYEIDTIIHAAATVNLIYPYRALHSSNVLGTENILNFAQANKIKPVHHISTDAVFPPGLIYCSEDSDMSQYADQLTSGYSQSKWVAEQLVFRAKARGHPVSIYRCGNVAGPQDIASWNPADFTLLMLQGCIHSLTAPDINWQIELTPVDFVSRVIVTMVQDLMQSIGKVFHLTNTNTMDSQLLWQLLRVQGYELSIVPYNKWYDTIKTMSQDDSCKAAGSFRALLYLLDNLVIEPSFFSNMTTFTQDNLQHLLKLHNMEYPPVNAELMRNYLRYLARINLIPRPHRKRRDTAQLLHGLVALVTGASSGIGAAIGEHLAVAGAKVALAARRIDRLQKLQKQIEGQGGMAVCVEMDVCNTESVNKGVKYVENLLGPVDILVNNAGVMYYSFMKNTELEDWKHMVNVNINGTLNCLAAVLGGMVERKQGHIVNISSDAGRKAFAGLAIYSGTKWFIEAMSQALRQEVVDAGIKVTCIQPGDVKTELQGHTKDKQAQEMYDMSSKTRILEPSDVAQAVMFAVTQPGYCAVNEILVEPREAPL</sequence>
<protein>
    <recommendedName>
        <fullName evidence="2">Fatty acid synthase</fullName>
        <ecNumber evidence="1">2.3.1.85</ecNumber>
    </recommendedName>
</protein>
<dbReference type="FunFam" id="3.40.50.980:FF:000001">
    <property type="entry name" value="Non-ribosomal peptide synthetase"/>
    <property type="match status" value="1"/>
</dbReference>
<dbReference type="PRINTS" id="PR00080">
    <property type="entry name" value="SDRFAMILY"/>
</dbReference>
<keyword evidence="3" id="KW-0596">Phosphopantetheine</keyword>
<dbReference type="InterPro" id="IPR010080">
    <property type="entry name" value="Thioester_reductase-like_dom"/>
</dbReference>
<dbReference type="SUPFAM" id="SSF47336">
    <property type="entry name" value="ACP-like"/>
    <property type="match status" value="1"/>
</dbReference>
<dbReference type="PROSITE" id="PS00061">
    <property type="entry name" value="ADH_SHORT"/>
    <property type="match status" value="1"/>
</dbReference>
<gene>
    <name evidence="8" type="ORF">R5R35_000229</name>
</gene>
<dbReference type="GO" id="GO:0006629">
    <property type="term" value="P:lipid metabolic process"/>
    <property type="evidence" value="ECO:0007669"/>
    <property type="project" value="UniProtKB-ARBA"/>
</dbReference>
<dbReference type="InterPro" id="IPR045851">
    <property type="entry name" value="AMP-bd_C_sf"/>
</dbReference>
<dbReference type="EMBL" id="JAZDUA010000014">
    <property type="protein sequence ID" value="KAK7873451.1"/>
    <property type="molecule type" value="Genomic_DNA"/>
</dbReference>
<evidence type="ECO:0000256" key="1">
    <source>
        <dbReference type="ARBA" id="ARBA00012873"/>
    </source>
</evidence>